<feature type="signal peptide" evidence="1">
    <location>
        <begin position="1"/>
        <end position="20"/>
    </location>
</feature>
<dbReference type="InterPro" id="IPR022269">
    <property type="entry name" value="SO_2930-like_C"/>
</dbReference>
<evidence type="ECO:0008006" key="4">
    <source>
        <dbReference type="Google" id="ProtNLM"/>
    </source>
</evidence>
<protein>
    <recommendedName>
        <fullName evidence="4">Cytochrome C Planctomycete-type domain-containing protein</fullName>
    </recommendedName>
</protein>
<dbReference type="EMBL" id="JAMWYS010000003">
    <property type="protein sequence ID" value="MCO4291491.1"/>
    <property type="molecule type" value="Genomic_DNA"/>
</dbReference>
<proteinExistence type="predicted"/>
<evidence type="ECO:0000313" key="3">
    <source>
        <dbReference type="Proteomes" id="UP001155182"/>
    </source>
</evidence>
<accession>A0A9X2JDL4</accession>
<name>A0A9X2JDL4_9SPHI</name>
<comment type="caution">
    <text evidence="2">The sequence shown here is derived from an EMBL/GenBank/DDBJ whole genome shotgun (WGS) entry which is preliminary data.</text>
</comment>
<feature type="chain" id="PRO_5040952429" description="Cytochrome C Planctomycete-type domain-containing protein" evidence="1">
    <location>
        <begin position="21"/>
        <end position="347"/>
    </location>
</feature>
<dbReference type="AlphaFoldDB" id="A0A9X2JDL4"/>
<dbReference type="NCBIfam" id="TIGR03806">
    <property type="entry name" value="chp_HNE_0200"/>
    <property type="match status" value="1"/>
</dbReference>
<evidence type="ECO:0000256" key="1">
    <source>
        <dbReference type="SAM" id="SignalP"/>
    </source>
</evidence>
<keyword evidence="3" id="KW-1185">Reference proteome</keyword>
<dbReference type="Proteomes" id="UP001155182">
    <property type="component" value="Unassembled WGS sequence"/>
</dbReference>
<organism evidence="2 3">
    <name type="scientific">Solitalea agri</name>
    <dbReference type="NCBI Taxonomy" id="2953739"/>
    <lineage>
        <taxon>Bacteria</taxon>
        <taxon>Pseudomonadati</taxon>
        <taxon>Bacteroidota</taxon>
        <taxon>Sphingobacteriia</taxon>
        <taxon>Sphingobacteriales</taxon>
        <taxon>Sphingobacteriaceae</taxon>
        <taxon>Solitalea</taxon>
    </lineage>
</organism>
<dbReference type="RefSeq" id="WP_252585722.1">
    <property type="nucleotide sequence ID" value="NZ_JAMWYS010000003.1"/>
</dbReference>
<reference evidence="2" key="1">
    <citation type="submission" date="2022-06" db="EMBL/GenBank/DDBJ databases">
        <title>Solitalea sp. MAHUQ-68 isolated from rhizospheric soil.</title>
        <authorList>
            <person name="Huq M.A."/>
        </authorList>
    </citation>
    <scope>NUCLEOTIDE SEQUENCE</scope>
    <source>
        <strain evidence="2">MAHUQ-68</strain>
    </source>
</reference>
<dbReference type="PROSITE" id="PS51257">
    <property type="entry name" value="PROKAR_LIPOPROTEIN"/>
    <property type="match status" value="1"/>
</dbReference>
<gene>
    <name evidence="2" type="ORF">NF867_01265</name>
</gene>
<sequence length="347" mass="38993">MRQIIVIACLLAVACTLSFKVVKTPSLDKKDKLSEYGFFSGKMADLAPAGGVVPYSLNTPLFSNYAEKLRFVRIPEGTKVTYTADGALEFPVGTILIKNFYYPNDFRNPKKGRRIIETRLLVRQENEWVAWPYIWNEEQTDAVYDVAGETRQISYVDIHGKKVVTNYVIPNKNQCKGCHNKNQSMQPIGPSAMELNRNQQYASKAENQLEHWQKIGMVDNLPYLKDIPKLAVWNDPSTGTLDQRARAYLDVNCGHCHRKEGPANTSGLFLNVGETQPAVLGVMKAPIAAGRGSGDRSYDIVPGKPEESILVYRMESTDPGVAMPELGREQVHKEGVELIKEWIRNMK</sequence>
<keyword evidence="1" id="KW-0732">Signal</keyword>
<evidence type="ECO:0000313" key="2">
    <source>
        <dbReference type="EMBL" id="MCO4291491.1"/>
    </source>
</evidence>